<evidence type="ECO:0000256" key="6">
    <source>
        <dbReference type="ARBA" id="ARBA00022741"/>
    </source>
</evidence>
<evidence type="ECO:0000256" key="5">
    <source>
        <dbReference type="ARBA" id="ARBA00022679"/>
    </source>
</evidence>
<proteinExistence type="inferred from homology"/>
<evidence type="ECO:0000256" key="7">
    <source>
        <dbReference type="ARBA" id="ARBA00022777"/>
    </source>
</evidence>
<comment type="caution">
    <text evidence="14">The sequence shown here is derived from an EMBL/GenBank/DDBJ whole genome shotgun (WGS) entry which is preliminary data.</text>
</comment>
<keyword evidence="9 11" id="KW-0067">ATP-binding</keyword>
<dbReference type="Pfam" id="PF06315">
    <property type="entry name" value="AceK_kinase"/>
    <property type="match status" value="1"/>
</dbReference>
<keyword evidence="10 11" id="KW-0904">Protein phosphatase</keyword>
<keyword evidence="5 11" id="KW-0808">Transferase</keyword>
<dbReference type="PANTHER" id="PTHR39559">
    <property type="match status" value="1"/>
</dbReference>
<dbReference type="HAMAP" id="MF_00747">
    <property type="entry name" value="AceK"/>
    <property type="match status" value="1"/>
</dbReference>
<dbReference type="GO" id="GO:0016787">
    <property type="term" value="F:hydrolase activity"/>
    <property type="evidence" value="ECO:0007669"/>
    <property type="project" value="UniProtKB-KW"/>
</dbReference>
<dbReference type="PANTHER" id="PTHR39559:SF1">
    <property type="entry name" value="ISOCITRATE DEHYDROGENASE KINASE_PHOSPHATASE"/>
    <property type="match status" value="1"/>
</dbReference>
<feature type="active site" evidence="11">
    <location>
        <position position="373"/>
    </location>
</feature>
<dbReference type="PIRSF" id="PIRSF000719">
    <property type="entry name" value="AceK"/>
    <property type="match status" value="1"/>
</dbReference>
<dbReference type="EC" id="3.1.3.-" evidence="11"/>
<evidence type="ECO:0000256" key="1">
    <source>
        <dbReference type="ARBA" id="ARBA00022435"/>
    </source>
</evidence>
<comment type="similarity">
    <text evidence="11">Belongs to the AceK family.</text>
</comment>
<dbReference type="Pfam" id="PF20423">
    <property type="entry name" value="AceK_regulatory"/>
    <property type="match status" value="1"/>
</dbReference>
<evidence type="ECO:0000259" key="13">
    <source>
        <dbReference type="Pfam" id="PF20423"/>
    </source>
</evidence>
<evidence type="ECO:0000313" key="15">
    <source>
        <dbReference type="Proteomes" id="UP001564408"/>
    </source>
</evidence>
<comment type="subcellular location">
    <subcellularLocation>
        <location evidence="11">Cytoplasm</location>
    </subcellularLocation>
</comment>
<evidence type="ECO:0000259" key="12">
    <source>
        <dbReference type="Pfam" id="PF06315"/>
    </source>
</evidence>
<comment type="function">
    <text evidence="11">Bifunctional enzyme which can phosphorylate or dephosphorylate isocitrate dehydrogenase (IDH) on a specific serine residue. This is a regulatory mechanism which enables bacteria to bypass the Krebs cycle via the glyoxylate shunt in response to the source of carbon. When bacteria are grown on glucose, IDH is fully active and unphosphorylated, but when grown on acetate or ethanol, the activity of IDH declines drastically concomitant with its phosphorylation.</text>
</comment>
<keyword evidence="7 11" id="KW-0418">Kinase</keyword>
<feature type="binding site" evidence="11">
    <location>
        <begin position="317"/>
        <end position="323"/>
    </location>
    <ligand>
        <name>ATP</name>
        <dbReference type="ChEBI" id="CHEBI:30616"/>
    </ligand>
</feature>
<keyword evidence="3 11" id="KW-0723">Serine/threonine-protein kinase</keyword>
<evidence type="ECO:0000256" key="10">
    <source>
        <dbReference type="ARBA" id="ARBA00022912"/>
    </source>
</evidence>
<gene>
    <name evidence="11 14" type="primary">aceK</name>
    <name evidence="14" type="ORF">ABC977_09005</name>
</gene>
<feature type="domain" description="Isocitrate dehydrogenase kinase/phosphatase (AceK) kinase" evidence="12">
    <location>
        <begin position="312"/>
        <end position="566"/>
    </location>
</feature>
<comment type="catalytic activity">
    <reaction evidence="11">
        <text>L-seryl-[isocitrate dehydrogenase] + ATP = O-phospho-L-seryl-[isocitrate dehydrogenase] + ADP + H(+)</text>
        <dbReference type="Rhea" id="RHEA:43540"/>
        <dbReference type="Rhea" id="RHEA-COMP:10605"/>
        <dbReference type="Rhea" id="RHEA-COMP:10606"/>
        <dbReference type="ChEBI" id="CHEBI:15378"/>
        <dbReference type="ChEBI" id="CHEBI:29999"/>
        <dbReference type="ChEBI" id="CHEBI:30616"/>
        <dbReference type="ChEBI" id="CHEBI:83421"/>
        <dbReference type="ChEBI" id="CHEBI:456216"/>
        <dbReference type="EC" id="2.7.11.5"/>
    </reaction>
</comment>
<keyword evidence="2 11" id="KW-0963">Cytoplasm</keyword>
<keyword evidence="4 11" id="KW-0816">Tricarboxylic acid cycle</keyword>
<feature type="binding site" evidence="11">
    <location>
        <position position="338"/>
    </location>
    <ligand>
        <name>ATP</name>
        <dbReference type="ChEBI" id="CHEBI:30616"/>
    </ligand>
</feature>
<keyword evidence="6 11" id="KW-0547">Nucleotide-binding</keyword>
<keyword evidence="15" id="KW-1185">Reference proteome</keyword>
<dbReference type="Proteomes" id="UP001564408">
    <property type="component" value="Unassembled WGS sequence"/>
</dbReference>
<dbReference type="NCBIfam" id="NF002804">
    <property type="entry name" value="PRK02946.1"/>
    <property type="match status" value="1"/>
</dbReference>
<evidence type="ECO:0000256" key="2">
    <source>
        <dbReference type="ARBA" id="ARBA00022490"/>
    </source>
</evidence>
<evidence type="ECO:0000256" key="9">
    <source>
        <dbReference type="ARBA" id="ARBA00022840"/>
    </source>
</evidence>
<evidence type="ECO:0000256" key="8">
    <source>
        <dbReference type="ARBA" id="ARBA00022801"/>
    </source>
</evidence>
<dbReference type="EC" id="2.7.11.5" evidence="11"/>
<accession>A0ABV4BDJ7</accession>
<evidence type="ECO:0000256" key="3">
    <source>
        <dbReference type="ARBA" id="ARBA00022527"/>
    </source>
</evidence>
<feature type="domain" description="Isocitrate dehydrogenase kinase/phosphatase (AceK) regulatory" evidence="13">
    <location>
        <begin position="10"/>
        <end position="310"/>
    </location>
</feature>
<reference evidence="14 15" key="1">
    <citation type="submission" date="2024-05" db="EMBL/GenBank/DDBJ databases">
        <title>Genome Sequence and Characterization of the New Strain Purple Sulfur Bacterium of Genus Thioalkalicoccus.</title>
        <authorList>
            <person name="Bryantseva I.A."/>
            <person name="Kyndt J.A."/>
            <person name="Imhoff J.F."/>
        </authorList>
    </citation>
    <scope>NUCLEOTIDE SEQUENCE [LARGE SCALE GENOMIC DNA]</scope>
    <source>
        <strain evidence="14 15">Um2</strain>
    </source>
</reference>
<organism evidence="14 15">
    <name type="scientific">Thioalkalicoccus limnaeus</name>
    <dbReference type="NCBI Taxonomy" id="120681"/>
    <lineage>
        <taxon>Bacteria</taxon>
        <taxon>Pseudomonadati</taxon>
        <taxon>Pseudomonadota</taxon>
        <taxon>Gammaproteobacteria</taxon>
        <taxon>Chromatiales</taxon>
        <taxon>Chromatiaceae</taxon>
        <taxon>Thioalkalicoccus</taxon>
    </lineage>
</organism>
<evidence type="ECO:0000256" key="11">
    <source>
        <dbReference type="HAMAP-Rule" id="MF_00747"/>
    </source>
</evidence>
<dbReference type="EMBL" id="JBDKXB010000009">
    <property type="protein sequence ID" value="MEY6432541.1"/>
    <property type="molecule type" value="Genomic_DNA"/>
</dbReference>
<dbReference type="GO" id="GO:0008772">
    <property type="term" value="F:[isocitrate dehydrogenase (NADP+)] kinase activity"/>
    <property type="evidence" value="ECO:0007669"/>
    <property type="project" value="UniProtKB-EC"/>
</dbReference>
<evidence type="ECO:0000256" key="4">
    <source>
        <dbReference type="ARBA" id="ARBA00022532"/>
    </source>
</evidence>
<dbReference type="RefSeq" id="WP_369666966.1">
    <property type="nucleotide sequence ID" value="NZ_JBDKXB010000009.1"/>
</dbReference>
<dbReference type="InterPro" id="IPR046855">
    <property type="entry name" value="AceK_kinase"/>
</dbReference>
<dbReference type="InterPro" id="IPR010452">
    <property type="entry name" value="Isocitrate_DH_AceK"/>
</dbReference>
<protein>
    <recommendedName>
        <fullName evidence="11">Isocitrate dehydrogenase kinase/phosphatase</fullName>
        <shortName evidence="11">IDH kinase/phosphatase</shortName>
        <shortName evidence="11">IDHK/P</shortName>
        <ecNumber evidence="11">2.7.11.5</ecNumber>
        <ecNumber evidence="11">3.1.3.-</ecNumber>
    </recommendedName>
</protein>
<evidence type="ECO:0000313" key="14">
    <source>
        <dbReference type="EMBL" id="MEY6432541.1"/>
    </source>
</evidence>
<dbReference type="InterPro" id="IPR046854">
    <property type="entry name" value="AceK_regulatory"/>
</dbReference>
<sequence>MTWLEAKGIAEAILDGFERHYRLFREITAGAAQRFEDADWPSVQSAARARIDFYDRRVQESIAVLRREFRLRDPNDHLWRQVKIEYLRLLPQHHQPELAETFYNSVFCRLFDRRYYNNSNIFIWPLISTEHLEAEVPIFRPYYPGRDGFSRVIDRALADIGFALPLRNRRLDRRNLLRAIRERFPPKRARHQNFQLAVLSSPFFRNKAAYIIGKAINGTDRIPFAIAILNDEEGGLFVDCLLSGDDEITDLFSFSRAYFMVDTEVPAAIVDFLLPLMPRKGKAELYTAIGLQKFGKAEFYRNFLKHLLYSSDEFVVAPGIRGLVMDVFTLPSFPFVFKVIKDRFPPPKELTRDTVKAKYRLVQLHDRVGRMADSWEYSHVAFPLARFSPDLLEMLTEDCAGSIEIDGDQLIVKHLYIERRLSPLNLYLQEADDDELRHAIREYGDAIRQLAAANIFPGDFLFKNFGMTRQGRVVFYDYDELCYLTECRFRAIPPPPYPEMEFADEPWYTAGPNDVFPEEFATFLLTDPQIRAIFLEFHRDLLDPAWWQARQQAIHDRQLEDVFPYPLERRFPRRPPNAHARA</sequence>
<keyword evidence="1 11" id="KW-0329">Glyoxylate bypass</keyword>
<name>A0ABV4BDJ7_9GAMM</name>
<keyword evidence="8 11" id="KW-0378">Hydrolase</keyword>